<dbReference type="SUPFAM" id="SSF51971">
    <property type="entry name" value="Nucleotide-binding domain"/>
    <property type="match status" value="1"/>
</dbReference>
<dbReference type="PANTHER" id="PTHR42783:SF3">
    <property type="entry name" value="GLUTAMATE SYNTHASE [NADPH] SMALL CHAIN-RELATED"/>
    <property type="match status" value="1"/>
</dbReference>
<dbReference type="RefSeq" id="WP_338738776.1">
    <property type="nucleotide sequence ID" value="NZ_CP146612.1"/>
</dbReference>
<protein>
    <submittedName>
        <fullName evidence="6">4Fe-4S binding protein</fullName>
    </submittedName>
</protein>
<dbReference type="InterPro" id="IPR023753">
    <property type="entry name" value="FAD/NAD-binding_dom"/>
</dbReference>
<keyword evidence="4" id="KW-0472">Membrane</keyword>
<dbReference type="Gene3D" id="3.50.50.60">
    <property type="entry name" value="FAD/NAD(P)-binding domain"/>
    <property type="match status" value="2"/>
</dbReference>
<dbReference type="SUPFAM" id="SSF54862">
    <property type="entry name" value="4Fe-4S ferredoxins"/>
    <property type="match status" value="1"/>
</dbReference>
<dbReference type="InterPro" id="IPR017900">
    <property type="entry name" value="4Fe4S_Fe_S_CS"/>
</dbReference>
<evidence type="ECO:0000259" key="5">
    <source>
        <dbReference type="PROSITE" id="PS51379"/>
    </source>
</evidence>
<dbReference type="PROSITE" id="PS51379">
    <property type="entry name" value="4FE4S_FER_2"/>
    <property type="match status" value="2"/>
</dbReference>
<dbReference type="InterPro" id="IPR036188">
    <property type="entry name" value="FAD/NAD-bd_sf"/>
</dbReference>
<keyword evidence="4" id="KW-0812">Transmembrane</keyword>
<dbReference type="InterPro" id="IPR017896">
    <property type="entry name" value="4Fe4S_Fe-S-bd"/>
</dbReference>
<keyword evidence="3" id="KW-0411">Iron-sulfur</keyword>
<keyword evidence="2" id="KW-0408">Iron</keyword>
<evidence type="ECO:0000313" key="7">
    <source>
        <dbReference type="Proteomes" id="UP001375370"/>
    </source>
</evidence>
<dbReference type="SUPFAM" id="SSF46548">
    <property type="entry name" value="alpha-helical ferredoxin"/>
    <property type="match status" value="1"/>
</dbReference>
<dbReference type="Proteomes" id="UP001375370">
    <property type="component" value="Chromosome"/>
</dbReference>
<dbReference type="Gene3D" id="3.30.70.3270">
    <property type="match status" value="1"/>
</dbReference>
<evidence type="ECO:0000256" key="1">
    <source>
        <dbReference type="ARBA" id="ARBA00022723"/>
    </source>
</evidence>
<evidence type="ECO:0000256" key="2">
    <source>
        <dbReference type="ARBA" id="ARBA00023004"/>
    </source>
</evidence>
<reference evidence="6 7" key="1">
    <citation type="submission" date="2024-03" db="EMBL/GenBank/DDBJ databases">
        <title>A Dehalogenimonas Isolated from Estuarine Sediments Dihaloeliminates Chlorinated Alkanes.</title>
        <authorList>
            <person name="Yang Y."/>
            <person name="Wang H."/>
        </authorList>
    </citation>
    <scope>NUCLEOTIDE SEQUENCE [LARGE SCALE GENOMIC DNA]</scope>
    <source>
        <strain evidence="6 7">W</strain>
    </source>
</reference>
<feature type="domain" description="4Fe-4S ferredoxin-type" evidence="5">
    <location>
        <begin position="28"/>
        <end position="57"/>
    </location>
</feature>
<gene>
    <name evidence="6" type="ORF">V8247_03415</name>
</gene>
<name>A0ABZ2JCB6_9CHLR</name>
<dbReference type="PANTHER" id="PTHR42783">
    <property type="entry name" value="GLUTAMATE SYNTHASE [NADPH] SMALL CHAIN"/>
    <property type="match status" value="1"/>
</dbReference>
<organism evidence="6 7">
    <name type="scientific">Candidatus Dehalogenimonas loeffleri</name>
    <dbReference type="NCBI Taxonomy" id="3127115"/>
    <lineage>
        <taxon>Bacteria</taxon>
        <taxon>Bacillati</taxon>
        <taxon>Chloroflexota</taxon>
        <taxon>Dehalococcoidia</taxon>
        <taxon>Dehalococcoidales</taxon>
        <taxon>Dehalococcoidaceae</taxon>
        <taxon>Dehalogenimonas</taxon>
    </lineage>
</organism>
<dbReference type="InterPro" id="IPR028261">
    <property type="entry name" value="DPD_II"/>
</dbReference>
<dbReference type="Pfam" id="PF07992">
    <property type="entry name" value="Pyr_redox_2"/>
    <property type="match status" value="1"/>
</dbReference>
<keyword evidence="4" id="KW-1133">Transmembrane helix</keyword>
<dbReference type="EMBL" id="CP146612">
    <property type="protein sequence ID" value="WWX26025.1"/>
    <property type="molecule type" value="Genomic_DNA"/>
</dbReference>
<dbReference type="Pfam" id="PF14691">
    <property type="entry name" value="Fer4_20"/>
    <property type="match status" value="1"/>
</dbReference>
<evidence type="ECO:0000256" key="4">
    <source>
        <dbReference type="SAM" id="Phobius"/>
    </source>
</evidence>
<dbReference type="PROSITE" id="PS00198">
    <property type="entry name" value="4FE4S_FER_1"/>
    <property type="match status" value="1"/>
</dbReference>
<feature type="domain" description="4Fe-4S ferredoxin-type" evidence="5">
    <location>
        <begin position="519"/>
        <end position="548"/>
    </location>
</feature>
<dbReference type="InterPro" id="IPR009051">
    <property type="entry name" value="Helical_ferredxn"/>
</dbReference>
<evidence type="ECO:0000256" key="3">
    <source>
        <dbReference type="ARBA" id="ARBA00023014"/>
    </source>
</evidence>
<sequence>MTKQKMKNITIVTEDQVSRRAKTFGRQEEFKWTESHCTACGRCSRICPVDAITIDRTDELTKRMRAAPCSQACPAGLDGSRYARFIGEGKYSEAAAVIRERAPLPLVLGHICKRPCESECQRGKYEGSLQLRALKRFAAAKDDGVWRERLNIAPDSGKKVAVVGSGPAGMSIAYFLKILGHDVTVFESLPDKGGKMLSSIPDYQLPKDVVAAEIGIIESLGVEVKTNSSVDSTASLFAQGFEAVALAIGVKGWGKSIKLPIPGCDAEGVVAGSELLKKIAAEWPLELGSRVMVLGGGTDAFRIALAAAREGAEVHIFGQEHTGGTDADAWEVDQALAEGVTVHSSSLFYRVVSADGKVQGVAGLKIRALGYDSDNQACYDPLPLDEQFFEADSVVSTISSEDISREPMGVSPGVFAAGDAVNEQRSVIESIAAARWVAAAVDRYLGGSGDLTQTLAVPESDAAVTPLKDLKSKFPSPVPVKYVRAADGSQAASEQTLPDAAAVADAKRCLKCDLSYNLKDYQLETGVCVYCGRCIEACYWNAITPGAGYEQARQVAEAVSAKDKRFATVLTVLVAIGVVLIAAVTFMKLTDILA</sequence>
<proteinExistence type="predicted"/>
<keyword evidence="7" id="KW-1185">Reference proteome</keyword>
<accession>A0ABZ2JCB6</accession>
<dbReference type="Pfam" id="PF00037">
    <property type="entry name" value="Fer4"/>
    <property type="match status" value="2"/>
</dbReference>
<evidence type="ECO:0000313" key="6">
    <source>
        <dbReference type="EMBL" id="WWX26025.1"/>
    </source>
</evidence>
<dbReference type="Gene3D" id="1.10.1060.10">
    <property type="entry name" value="Alpha-helical ferredoxin"/>
    <property type="match status" value="1"/>
</dbReference>
<dbReference type="PRINTS" id="PR00419">
    <property type="entry name" value="ADXRDTASE"/>
</dbReference>
<keyword evidence="1" id="KW-0479">Metal-binding</keyword>
<feature type="transmembrane region" description="Helical" evidence="4">
    <location>
        <begin position="566"/>
        <end position="587"/>
    </location>
</feature>